<organism evidence="1 2">
    <name type="scientific">Microbacterium panaciterrae</name>
    <dbReference type="NCBI Taxonomy" id="985759"/>
    <lineage>
        <taxon>Bacteria</taxon>
        <taxon>Bacillati</taxon>
        <taxon>Actinomycetota</taxon>
        <taxon>Actinomycetes</taxon>
        <taxon>Micrococcales</taxon>
        <taxon>Microbacteriaceae</taxon>
        <taxon>Microbacterium</taxon>
    </lineage>
</organism>
<evidence type="ECO:0000313" key="2">
    <source>
        <dbReference type="Proteomes" id="UP001500731"/>
    </source>
</evidence>
<accession>A0ABP8PK93</accession>
<proteinExistence type="predicted"/>
<dbReference type="Proteomes" id="UP001500731">
    <property type="component" value="Unassembled WGS sequence"/>
</dbReference>
<dbReference type="Gene3D" id="3.40.50.300">
    <property type="entry name" value="P-loop containing nucleotide triphosphate hydrolases"/>
    <property type="match status" value="1"/>
</dbReference>
<dbReference type="InterPro" id="IPR027417">
    <property type="entry name" value="P-loop_NTPase"/>
</dbReference>
<dbReference type="RefSeq" id="WP_345188148.1">
    <property type="nucleotide sequence ID" value="NZ_BAABGP010000020.1"/>
</dbReference>
<sequence>MTVIALTSVAGAPGVTTAATALAVHWPRPVLLIEADIRAVSTMMPGFFRANLLPSDGGIEKLAFAASRNVLEAEDLLNPAFAISIAMHELPPIPERPIPAIPQGHKMWVIPGFVNLAVADGVHGLWAKLPRLLVELGDAGIDVIVDLGHLSVDDSRLAIIDTADRVLIGMSSTMIDLNRAHQRLQLPDLATRTRALAGERYWILLNTPVAQSVPAKDFSTHLIPVIGTLPFDPSGAAVFSHGQPDSKPARNSYRSGIRRLAQDLPALSARDQRSAS</sequence>
<protein>
    <submittedName>
        <fullName evidence="1">Uncharacterized protein</fullName>
    </submittedName>
</protein>
<comment type="caution">
    <text evidence="1">The sequence shown here is derived from an EMBL/GenBank/DDBJ whole genome shotgun (WGS) entry which is preliminary data.</text>
</comment>
<dbReference type="EMBL" id="BAABGP010000020">
    <property type="protein sequence ID" value="GAA4489051.1"/>
    <property type="molecule type" value="Genomic_DNA"/>
</dbReference>
<reference evidence="2" key="1">
    <citation type="journal article" date="2019" name="Int. J. Syst. Evol. Microbiol.">
        <title>The Global Catalogue of Microorganisms (GCM) 10K type strain sequencing project: providing services to taxonomists for standard genome sequencing and annotation.</title>
        <authorList>
            <consortium name="The Broad Institute Genomics Platform"/>
            <consortium name="The Broad Institute Genome Sequencing Center for Infectious Disease"/>
            <person name="Wu L."/>
            <person name="Ma J."/>
        </authorList>
    </citation>
    <scope>NUCLEOTIDE SEQUENCE [LARGE SCALE GENOMIC DNA]</scope>
    <source>
        <strain evidence="2">JCM 17839</strain>
    </source>
</reference>
<evidence type="ECO:0000313" key="1">
    <source>
        <dbReference type="EMBL" id="GAA4489051.1"/>
    </source>
</evidence>
<dbReference type="SUPFAM" id="SSF52540">
    <property type="entry name" value="P-loop containing nucleoside triphosphate hydrolases"/>
    <property type="match status" value="1"/>
</dbReference>
<gene>
    <name evidence="1" type="ORF">GCM10023171_29470</name>
</gene>
<keyword evidence="2" id="KW-1185">Reference proteome</keyword>
<name>A0ABP8PK93_9MICO</name>